<name>A0A0J6VPZ0_9HYPH</name>
<feature type="signal peptide" evidence="1">
    <location>
        <begin position="1"/>
        <end position="18"/>
    </location>
</feature>
<dbReference type="RefSeq" id="WP_048443246.1">
    <property type="nucleotide sequence ID" value="NZ_LABY01000034.1"/>
</dbReference>
<accession>A0A0J6VPZ0</accession>
<evidence type="ECO:0000313" key="2">
    <source>
        <dbReference type="EMBL" id="KMO41291.1"/>
    </source>
</evidence>
<dbReference type="PATRIC" id="fig|298794.3.peg.5090"/>
<gene>
    <name evidence="2" type="ORF">VQ02_05970</name>
</gene>
<proteinExistence type="predicted"/>
<evidence type="ECO:0000256" key="1">
    <source>
        <dbReference type="SAM" id="SignalP"/>
    </source>
</evidence>
<dbReference type="AlphaFoldDB" id="A0A0J6VPZ0"/>
<keyword evidence="3" id="KW-1185">Reference proteome</keyword>
<dbReference type="Proteomes" id="UP000035955">
    <property type="component" value="Unassembled WGS sequence"/>
</dbReference>
<dbReference type="OrthoDB" id="7572866at2"/>
<dbReference type="EMBL" id="LABY01000034">
    <property type="protein sequence ID" value="KMO41291.1"/>
    <property type="molecule type" value="Genomic_DNA"/>
</dbReference>
<reference evidence="2 3" key="1">
    <citation type="submission" date="2015-03" db="EMBL/GenBank/DDBJ databases">
        <title>Genome sequencing of Methylobacterium variabile DSM 16961.</title>
        <authorList>
            <person name="Chaudhry V."/>
            <person name="Patil P.B."/>
        </authorList>
    </citation>
    <scope>NUCLEOTIDE SEQUENCE [LARGE SCALE GENOMIC DNA]</scope>
    <source>
        <strain evidence="2 3">DSM 16961</strain>
    </source>
</reference>
<keyword evidence="1" id="KW-0732">Signal</keyword>
<organism evidence="2 3">
    <name type="scientific">Methylobacterium variabile</name>
    <dbReference type="NCBI Taxonomy" id="298794"/>
    <lineage>
        <taxon>Bacteria</taxon>
        <taxon>Pseudomonadati</taxon>
        <taxon>Pseudomonadota</taxon>
        <taxon>Alphaproteobacteria</taxon>
        <taxon>Hyphomicrobiales</taxon>
        <taxon>Methylobacteriaceae</taxon>
        <taxon>Methylobacterium</taxon>
    </lineage>
</organism>
<protein>
    <submittedName>
        <fullName evidence="2">Uncharacterized protein</fullName>
    </submittedName>
</protein>
<feature type="chain" id="PRO_5005283576" evidence="1">
    <location>
        <begin position="19"/>
        <end position="165"/>
    </location>
</feature>
<comment type="caution">
    <text evidence="2">The sequence shown here is derived from an EMBL/GenBank/DDBJ whole genome shotgun (WGS) entry which is preliminary data.</text>
</comment>
<sequence>MRSLIVALLCLAAVPARAEGFAIRDLTAVAGEAKAALGEGFVARAEPQRLTLMCPGCEGAPMIDLLLGRQADGTEERVRAGRTSLAQLEAICRSRSPDCRLSALSVAPAVGWVSAYTAGSGAGATAVILRDGDLLTIRALAGSPAAASRQVDVLARAVAPRIVGR</sequence>
<evidence type="ECO:0000313" key="3">
    <source>
        <dbReference type="Proteomes" id="UP000035955"/>
    </source>
</evidence>